<dbReference type="InterPro" id="IPR013108">
    <property type="entry name" value="Amidohydro_3"/>
</dbReference>
<dbReference type="Pfam" id="PF07969">
    <property type="entry name" value="Amidohydro_3"/>
    <property type="match status" value="1"/>
</dbReference>
<evidence type="ECO:0000313" key="3">
    <source>
        <dbReference type="Proteomes" id="UP001595882"/>
    </source>
</evidence>
<dbReference type="PANTHER" id="PTHR22642:SF2">
    <property type="entry name" value="PROTEIN LONG AFTER FAR-RED 3"/>
    <property type="match status" value="1"/>
</dbReference>
<protein>
    <submittedName>
        <fullName evidence="2">Amidohydrolase</fullName>
        <ecNumber evidence="2">3.5.-.-</ecNumber>
    </submittedName>
</protein>
<dbReference type="EMBL" id="JBHSDT010000008">
    <property type="protein sequence ID" value="MFC4403658.1"/>
    <property type="molecule type" value="Genomic_DNA"/>
</dbReference>
<dbReference type="PANTHER" id="PTHR22642">
    <property type="entry name" value="IMIDAZOLONEPROPIONASE"/>
    <property type="match status" value="1"/>
</dbReference>
<dbReference type="InterPro" id="IPR033932">
    <property type="entry name" value="YtcJ-like"/>
</dbReference>
<dbReference type="InterPro" id="IPR032466">
    <property type="entry name" value="Metal_Hydrolase"/>
</dbReference>
<dbReference type="GO" id="GO:0016787">
    <property type="term" value="F:hydrolase activity"/>
    <property type="evidence" value="ECO:0007669"/>
    <property type="project" value="UniProtKB-KW"/>
</dbReference>
<feature type="domain" description="Amidohydrolase 3" evidence="1">
    <location>
        <begin position="49"/>
        <end position="525"/>
    </location>
</feature>
<proteinExistence type="predicted"/>
<dbReference type="Gene3D" id="3.20.20.140">
    <property type="entry name" value="Metal-dependent hydrolases"/>
    <property type="match status" value="1"/>
</dbReference>
<comment type="caution">
    <text evidence="2">The sequence shown here is derived from an EMBL/GenBank/DDBJ whole genome shotgun (WGS) entry which is preliminary data.</text>
</comment>
<dbReference type="SUPFAM" id="SSF51338">
    <property type="entry name" value="Composite domain of metallo-dependent hydrolases"/>
    <property type="match status" value="1"/>
</dbReference>
<accession>A0ABV8WXE8</accession>
<dbReference type="Proteomes" id="UP001595882">
    <property type="component" value="Unassembled WGS sequence"/>
</dbReference>
<dbReference type="Gene3D" id="2.30.40.10">
    <property type="entry name" value="Urease, subunit C, domain 1"/>
    <property type="match status" value="1"/>
</dbReference>
<dbReference type="CDD" id="cd01300">
    <property type="entry name" value="YtcJ_like"/>
    <property type="match status" value="1"/>
</dbReference>
<evidence type="ECO:0000313" key="2">
    <source>
        <dbReference type="EMBL" id="MFC4403658.1"/>
    </source>
</evidence>
<keyword evidence="2" id="KW-0378">Hydrolase</keyword>
<dbReference type="InterPro" id="IPR011059">
    <property type="entry name" value="Metal-dep_hydrolase_composite"/>
</dbReference>
<organism evidence="2 3">
    <name type="scientific">Gracilibacillus xinjiangensis</name>
    <dbReference type="NCBI Taxonomy" id="1193282"/>
    <lineage>
        <taxon>Bacteria</taxon>
        <taxon>Bacillati</taxon>
        <taxon>Bacillota</taxon>
        <taxon>Bacilli</taxon>
        <taxon>Bacillales</taxon>
        <taxon>Bacillaceae</taxon>
        <taxon>Gracilibacillus</taxon>
    </lineage>
</organism>
<dbReference type="RefSeq" id="WP_390252190.1">
    <property type="nucleotide sequence ID" value="NZ_JBHSDT010000008.1"/>
</dbReference>
<dbReference type="Gene3D" id="3.10.310.70">
    <property type="match status" value="1"/>
</dbReference>
<dbReference type="EC" id="3.5.-.-" evidence="2"/>
<name>A0ABV8WXE8_9BACI</name>
<gene>
    <name evidence="2" type="ORF">ACFOY7_11320</name>
</gene>
<dbReference type="SUPFAM" id="SSF51556">
    <property type="entry name" value="Metallo-dependent hydrolases"/>
    <property type="match status" value="1"/>
</dbReference>
<keyword evidence="3" id="KW-1185">Reference proteome</keyword>
<evidence type="ECO:0000259" key="1">
    <source>
        <dbReference type="Pfam" id="PF07969"/>
    </source>
</evidence>
<sequence length="532" mass="59611">MGILWYGGKIYTMKSASDMVEAVYTDNGKIIATGSLKELKETYNGLIDEVFDLEGNVMYPGFVDSHLHIIGHGEKLLHVDLSMMESAEQVLEAIAEKIKGLHNGEWLVAEGWNENQWIDKRIIDKHELDQLSRETPIILTRICRHAVIVNSKALELANLTSATEDPQGGRIVRDKNGEPTGYLLDQAQELVKDVMPSVSQELLEKTTETAIKDLLSKGLVGGHTEDLAYYSGFEPTLKAYQSILPKKYKFRAHLLVHHLVFDEMREAGYTYGDGGEYTTLGAMKIFSDGALGGRTAWLSEPYADDPANVGIPIHSEERLEALVKYAREFGHPIAVHAIGDQAVLQVAKLLKKYPLENNRRDRIIHAQIVNDQVIQLLKEMDVVLDIQPTFVSSDFPWVIERIGEKRAERSYPWKTFLRENIVCAAGSDAPIEEAGPLNGIKAFVTRQSSIDGKVYGHGEQLSVYEAISLYTKGSAYVINHEHDRGIINKGYVADFTILEEDLFTVAHSRIDQVKVTGTIVAGEWMYRSRQKN</sequence>
<reference evidence="3" key="1">
    <citation type="journal article" date="2019" name="Int. J. Syst. Evol. Microbiol.">
        <title>The Global Catalogue of Microorganisms (GCM) 10K type strain sequencing project: providing services to taxonomists for standard genome sequencing and annotation.</title>
        <authorList>
            <consortium name="The Broad Institute Genomics Platform"/>
            <consortium name="The Broad Institute Genome Sequencing Center for Infectious Disease"/>
            <person name="Wu L."/>
            <person name="Ma J."/>
        </authorList>
    </citation>
    <scope>NUCLEOTIDE SEQUENCE [LARGE SCALE GENOMIC DNA]</scope>
    <source>
        <strain evidence="3">CCUG 37865</strain>
    </source>
</reference>